<dbReference type="RefSeq" id="WP_209529868.1">
    <property type="nucleotide sequence ID" value="NZ_JAEEGA010000011.1"/>
</dbReference>
<name>A0A940SXP0_9ENTE</name>
<dbReference type="SUPFAM" id="SSF47413">
    <property type="entry name" value="lambda repressor-like DNA-binding domains"/>
    <property type="match status" value="1"/>
</dbReference>
<dbReference type="PANTHER" id="PTHR30146:SF154">
    <property type="entry name" value="TRANSCRIPTION REGULATOR, MEMBER OF GALR FAMILY"/>
    <property type="match status" value="1"/>
</dbReference>
<dbReference type="Gene3D" id="1.10.260.40">
    <property type="entry name" value="lambda repressor-like DNA-binding domains"/>
    <property type="match status" value="1"/>
</dbReference>
<dbReference type="InterPro" id="IPR001387">
    <property type="entry name" value="Cro/C1-type_HTH"/>
</dbReference>
<dbReference type="AlphaFoldDB" id="A0A940SXP0"/>
<reference evidence="6" key="1">
    <citation type="submission" date="2020-12" db="EMBL/GenBank/DDBJ databases">
        <title>Vagococcus allomyrinae sp. nov. and Enterococcus lavae sp. nov., isolated from the larvae of Allomyrina dichotoma.</title>
        <authorList>
            <person name="Lee S.D."/>
        </authorList>
    </citation>
    <scope>NUCLEOTIDE SEQUENCE</scope>
    <source>
        <strain evidence="6">BWB3-3</strain>
    </source>
</reference>
<dbReference type="InterPro" id="IPR000843">
    <property type="entry name" value="HTH_LacI"/>
</dbReference>
<dbReference type="Pfam" id="PF00356">
    <property type="entry name" value="LacI"/>
    <property type="match status" value="1"/>
</dbReference>
<dbReference type="InterPro" id="IPR025997">
    <property type="entry name" value="SBP_2_dom"/>
</dbReference>
<evidence type="ECO:0000313" key="6">
    <source>
        <dbReference type="EMBL" id="MBP1042568.1"/>
    </source>
</evidence>
<evidence type="ECO:0000259" key="5">
    <source>
        <dbReference type="PROSITE" id="PS50943"/>
    </source>
</evidence>
<keyword evidence="2 6" id="KW-0238">DNA-binding</keyword>
<dbReference type="InterPro" id="IPR010982">
    <property type="entry name" value="Lambda_DNA-bd_dom_sf"/>
</dbReference>
<comment type="caution">
    <text evidence="6">The sequence shown here is derived from an EMBL/GenBank/DDBJ whole genome shotgun (WGS) entry which is preliminary data.</text>
</comment>
<feature type="domain" description="HTH lacI-type" evidence="4">
    <location>
        <begin position="4"/>
        <end position="59"/>
    </location>
</feature>
<dbReference type="Gene3D" id="3.40.50.2300">
    <property type="match status" value="2"/>
</dbReference>
<sequence>MGQVTIKDIAEMAGVSKTIVSQYLNNNYKFMSAKTKDKIEKIIKETNYIPKSSARNLKFKKITVLNIIVANLESSFSTQIVQQMDKRLNSEKIHVIISNSADDEKKERLLIEQAISQDVDQVVIFPVSNNPEHYQLLKRNNIATVYVDRLPSEKGACVLLDNQEAITESVASLVARGNKQIAYLSLPLVEYLTPRVERLQAFNQAMTSEESVLPTVISGSEATLKKRLETLLKSKNYVPTAFIASNDTCLKILLRALKEYHYHGKDFDIVTVDGLELFDLFDDIYMTIEHPIAEICTKIIDCLNNQTDNQQVFRFSPIYYRRGEK</sequence>
<dbReference type="InterPro" id="IPR028082">
    <property type="entry name" value="Peripla_BP_I"/>
</dbReference>
<dbReference type="GO" id="GO:0003700">
    <property type="term" value="F:DNA-binding transcription factor activity"/>
    <property type="evidence" value="ECO:0007669"/>
    <property type="project" value="TreeGrafter"/>
</dbReference>
<accession>A0A940SXP0</accession>
<evidence type="ECO:0000256" key="1">
    <source>
        <dbReference type="ARBA" id="ARBA00023015"/>
    </source>
</evidence>
<evidence type="ECO:0000256" key="2">
    <source>
        <dbReference type="ARBA" id="ARBA00023125"/>
    </source>
</evidence>
<evidence type="ECO:0000259" key="4">
    <source>
        <dbReference type="PROSITE" id="PS50932"/>
    </source>
</evidence>
<organism evidence="6 7">
    <name type="scientific">Vagococcus allomyrinae</name>
    <dbReference type="NCBI Taxonomy" id="2794353"/>
    <lineage>
        <taxon>Bacteria</taxon>
        <taxon>Bacillati</taxon>
        <taxon>Bacillota</taxon>
        <taxon>Bacilli</taxon>
        <taxon>Lactobacillales</taxon>
        <taxon>Enterococcaceae</taxon>
        <taxon>Vagococcus</taxon>
    </lineage>
</organism>
<gene>
    <name evidence="6" type="ORF">I6N95_16250</name>
</gene>
<dbReference type="PROSITE" id="PS50943">
    <property type="entry name" value="HTH_CROC1"/>
    <property type="match status" value="1"/>
</dbReference>
<dbReference type="PROSITE" id="PS50932">
    <property type="entry name" value="HTH_LACI_2"/>
    <property type="match status" value="1"/>
</dbReference>
<dbReference type="SUPFAM" id="SSF53822">
    <property type="entry name" value="Periplasmic binding protein-like I"/>
    <property type="match status" value="1"/>
</dbReference>
<keyword evidence="7" id="KW-1185">Reference proteome</keyword>
<dbReference type="Proteomes" id="UP000674938">
    <property type="component" value="Unassembled WGS sequence"/>
</dbReference>
<keyword evidence="3" id="KW-0804">Transcription</keyword>
<dbReference type="EMBL" id="JAEEGA010000011">
    <property type="protein sequence ID" value="MBP1042568.1"/>
    <property type="molecule type" value="Genomic_DNA"/>
</dbReference>
<keyword evidence="1" id="KW-0805">Transcription regulation</keyword>
<proteinExistence type="predicted"/>
<feature type="domain" description="HTH cro/C1-type" evidence="5">
    <location>
        <begin position="5"/>
        <end position="49"/>
    </location>
</feature>
<evidence type="ECO:0000256" key="3">
    <source>
        <dbReference type="ARBA" id="ARBA00023163"/>
    </source>
</evidence>
<evidence type="ECO:0000313" key="7">
    <source>
        <dbReference type="Proteomes" id="UP000674938"/>
    </source>
</evidence>
<dbReference type="SMART" id="SM00354">
    <property type="entry name" value="HTH_LACI"/>
    <property type="match status" value="1"/>
</dbReference>
<dbReference type="Pfam" id="PF13407">
    <property type="entry name" value="Peripla_BP_4"/>
    <property type="match status" value="1"/>
</dbReference>
<dbReference type="PANTHER" id="PTHR30146">
    <property type="entry name" value="LACI-RELATED TRANSCRIPTIONAL REPRESSOR"/>
    <property type="match status" value="1"/>
</dbReference>
<protein>
    <submittedName>
        <fullName evidence="6">LacI family DNA-binding transcriptional regulator</fullName>
    </submittedName>
</protein>
<dbReference type="CDD" id="cd01392">
    <property type="entry name" value="HTH_LacI"/>
    <property type="match status" value="1"/>
</dbReference>
<dbReference type="GO" id="GO:0000976">
    <property type="term" value="F:transcription cis-regulatory region binding"/>
    <property type="evidence" value="ECO:0007669"/>
    <property type="project" value="TreeGrafter"/>
</dbReference>